<evidence type="ECO:0000256" key="1">
    <source>
        <dbReference type="ARBA" id="ARBA00023125"/>
    </source>
</evidence>
<dbReference type="PROSITE" id="PS50937">
    <property type="entry name" value="HTH_MERR_2"/>
    <property type="match status" value="1"/>
</dbReference>
<dbReference type="Gene3D" id="1.10.1660.10">
    <property type="match status" value="1"/>
</dbReference>
<dbReference type="InterPro" id="IPR009061">
    <property type="entry name" value="DNA-bd_dom_put_sf"/>
</dbReference>
<organism evidence="3 4">
    <name type="scientific">Nocardiopsis mangrovi</name>
    <dbReference type="NCBI Taxonomy" id="1179818"/>
    <lineage>
        <taxon>Bacteria</taxon>
        <taxon>Bacillati</taxon>
        <taxon>Actinomycetota</taxon>
        <taxon>Actinomycetes</taxon>
        <taxon>Streptosporangiales</taxon>
        <taxon>Nocardiopsidaceae</taxon>
        <taxon>Nocardiopsis</taxon>
    </lineage>
</organism>
<dbReference type="InterPro" id="IPR011256">
    <property type="entry name" value="Reg_factor_effector_dom_sf"/>
</dbReference>
<gene>
    <name evidence="3" type="ORF">ACFO4E_14015</name>
</gene>
<evidence type="ECO:0000313" key="4">
    <source>
        <dbReference type="Proteomes" id="UP001595923"/>
    </source>
</evidence>
<dbReference type="SMART" id="SM00422">
    <property type="entry name" value="HTH_MERR"/>
    <property type="match status" value="1"/>
</dbReference>
<dbReference type="RefSeq" id="WP_378574632.1">
    <property type="nucleotide sequence ID" value="NZ_JBHSFQ010000012.1"/>
</dbReference>
<dbReference type="Proteomes" id="UP001595923">
    <property type="component" value="Unassembled WGS sequence"/>
</dbReference>
<dbReference type="Gene3D" id="3.20.80.10">
    <property type="entry name" value="Regulatory factor, effector binding domain"/>
    <property type="match status" value="1"/>
</dbReference>
<comment type="caution">
    <text evidence="3">The sequence shown here is derived from an EMBL/GenBank/DDBJ whole genome shotgun (WGS) entry which is preliminary data.</text>
</comment>
<keyword evidence="4" id="KW-1185">Reference proteome</keyword>
<reference evidence="4" key="1">
    <citation type="journal article" date="2019" name="Int. J. Syst. Evol. Microbiol.">
        <title>The Global Catalogue of Microorganisms (GCM) 10K type strain sequencing project: providing services to taxonomists for standard genome sequencing and annotation.</title>
        <authorList>
            <consortium name="The Broad Institute Genomics Platform"/>
            <consortium name="The Broad Institute Genome Sequencing Center for Infectious Disease"/>
            <person name="Wu L."/>
            <person name="Ma J."/>
        </authorList>
    </citation>
    <scope>NUCLEOTIDE SEQUENCE [LARGE SCALE GENOMIC DNA]</scope>
    <source>
        <strain evidence="4">XZYJ18</strain>
    </source>
</reference>
<keyword evidence="1" id="KW-0238">DNA-binding</keyword>
<dbReference type="PANTHER" id="PTHR30204">
    <property type="entry name" value="REDOX-CYCLING DRUG-SENSING TRANSCRIPTIONAL ACTIVATOR SOXR"/>
    <property type="match status" value="1"/>
</dbReference>
<dbReference type="InterPro" id="IPR029442">
    <property type="entry name" value="GyrI-like"/>
</dbReference>
<name>A0ABV9DVQ3_9ACTN</name>
<dbReference type="CDD" id="cd01107">
    <property type="entry name" value="HTH_BmrR"/>
    <property type="match status" value="1"/>
</dbReference>
<proteinExistence type="predicted"/>
<sequence length="274" mass="29517">MFAIGDFARLGLVSVRMLRHYDAIGLLRPARTDPDSGYRYYTAGQLPRLNRIVALKDLGFTLDQVRAICDATVAPEELHGMLRLRRAELEERIARDTERLARVGARIRTMESEGHMPGHHDVIVKKVAPVRVAELRATADGFGPQHIGPVIGPLYDDLCRRLDAAGVTPAGPPIAYYEQVPGGDGVMVHAGMQVAAEPGSVPGVEVVDLPAIETAATLVHEGSMDAVGATAQALADWIGANGYRSTGYSREVYHALPADKASWVTELQEPIAPA</sequence>
<dbReference type="SMART" id="SM00871">
    <property type="entry name" value="AraC_E_bind"/>
    <property type="match status" value="1"/>
</dbReference>
<evidence type="ECO:0000259" key="2">
    <source>
        <dbReference type="PROSITE" id="PS50937"/>
    </source>
</evidence>
<dbReference type="SUPFAM" id="SSF46955">
    <property type="entry name" value="Putative DNA-binding domain"/>
    <property type="match status" value="1"/>
</dbReference>
<accession>A0ABV9DVQ3</accession>
<protein>
    <submittedName>
        <fullName evidence="3">MerR family transcriptional regulator</fullName>
    </submittedName>
</protein>
<dbReference type="PANTHER" id="PTHR30204:SF97">
    <property type="entry name" value="MERR FAMILY REGULATORY PROTEIN"/>
    <property type="match status" value="1"/>
</dbReference>
<dbReference type="InterPro" id="IPR000551">
    <property type="entry name" value="MerR-type_HTH_dom"/>
</dbReference>
<dbReference type="Pfam" id="PF06445">
    <property type="entry name" value="GyrI-like"/>
    <property type="match status" value="1"/>
</dbReference>
<dbReference type="InterPro" id="IPR047057">
    <property type="entry name" value="MerR_fam"/>
</dbReference>
<evidence type="ECO:0000313" key="3">
    <source>
        <dbReference type="EMBL" id="MFC4562975.1"/>
    </source>
</evidence>
<dbReference type="SUPFAM" id="SSF55136">
    <property type="entry name" value="Probable bacterial effector-binding domain"/>
    <property type="match status" value="1"/>
</dbReference>
<dbReference type="Pfam" id="PF13411">
    <property type="entry name" value="MerR_1"/>
    <property type="match status" value="1"/>
</dbReference>
<dbReference type="EMBL" id="JBHSFQ010000012">
    <property type="protein sequence ID" value="MFC4562975.1"/>
    <property type="molecule type" value="Genomic_DNA"/>
</dbReference>
<dbReference type="InterPro" id="IPR010499">
    <property type="entry name" value="AraC_E-bd"/>
</dbReference>
<feature type="domain" description="HTH merR-type" evidence="2">
    <location>
        <begin position="1"/>
        <end position="71"/>
    </location>
</feature>